<sequence length="78" mass="8866">MDKKTTTLYTYNVTPLPPRGFDEKTMEGTALLERHVSLFVSEAVSAAIQLNRTRCIKNVRSIEQRGPLTRPALLYDIE</sequence>
<proteinExistence type="predicted"/>
<accession>A0A2H1WVB0</accession>
<evidence type="ECO:0000313" key="1">
    <source>
        <dbReference type="EMBL" id="SOQ57009.1"/>
    </source>
</evidence>
<dbReference type="AlphaFoldDB" id="A0A2H1WVB0"/>
<name>A0A2H1WVB0_SPOFR</name>
<gene>
    <name evidence="1" type="ORF">SFRICE_019401</name>
</gene>
<dbReference type="EMBL" id="ODYU01011330">
    <property type="protein sequence ID" value="SOQ57009.1"/>
    <property type="molecule type" value="Genomic_DNA"/>
</dbReference>
<protein>
    <submittedName>
        <fullName evidence="1">SFRICE_019401</fullName>
    </submittedName>
</protein>
<reference evidence="1" key="1">
    <citation type="submission" date="2016-07" db="EMBL/GenBank/DDBJ databases">
        <authorList>
            <person name="Bretaudeau A."/>
        </authorList>
    </citation>
    <scope>NUCLEOTIDE SEQUENCE</scope>
    <source>
        <strain evidence="1">Rice</strain>
        <tissue evidence="1">Whole body</tissue>
    </source>
</reference>
<organism evidence="1">
    <name type="scientific">Spodoptera frugiperda</name>
    <name type="common">Fall armyworm</name>
    <dbReference type="NCBI Taxonomy" id="7108"/>
    <lineage>
        <taxon>Eukaryota</taxon>
        <taxon>Metazoa</taxon>
        <taxon>Ecdysozoa</taxon>
        <taxon>Arthropoda</taxon>
        <taxon>Hexapoda</taxon>
        <taxon>Insecta</taxon>
        <taxon>Pterygota</taxon>
        <taxon>Neoptera</taxon>
        <taxon>Endopterygota</taxon>
        <taxon>Lepidoptera</taxon>
        <taxon>Glossata</taxon>
        <taxon>Ditrysia</taxon>
        <taxon>Noctuoidea</taxon>
        <taxon>Noctuidae</taxon>
        <taxon>Amphipyrinae</taxon>
        <taxon>Spodoptera</taxon>
    </lineage>
</organism>